<evidence type="ECO:0000313" key="3">
    <source>
        <dbReference type="Proteomes" id="UP000825935"/>
    </source>
</evidence>
<feature type="chain" id="PRO_5035773324" description="Secreted protein" evidence="1">
    <location>
        <begin position="18"/>
        <end position="116"/>
    </location>
</feature>
<dbReference type="AlphaFoldDB" id="A0A8T2T6P9"/>
<sequence>MHVFSRCFVCLLLVVRGHNSDQAVPVLLLHKQDSIERSLRDGRRTLQETCFSLPSLVSWRFEPCTRSFSSPSPVPASRLHTSWCASSCDMLIWLWRWTRAWFSNVGGEAFAVRRSW</sequence>
<dbReference type="Proteomes" id="UP000825935">
    <property type="component" value="Chromosome 15"/>
</dbReference>
<organism evidence="2 3">
    <name type="scientific">Ceratopteris richardii</name>
    <name type="common">Triangle waterfern</name>
    <dbReference type="NCBI Taxonomy" id="49495"/>
    <lineage>
        <taxon>Eukaryota</taxon>
        <taxon>Viridiplantae</taxon>
        <taxon>Streptophyta</taxon>
        <taxon>Embryophyta</taxon>
        <taxon>Tracheophyta</taxon>
        <taxon>Polypodiopsida</taxon>
        <taxon>Polypodiidae</taxon>
        <taxon>Polypodiales</taxon>
        <taxon>Pteridineae</taxon>
        <taxon>Pteridaceae</taxon>
        <taxon>Parkerioideae</taxon>
        <taxon>Ceratopteris</taxon>
    </lineage>
</organism>
<evidence type="ECO:0008006" key="4">
    <source>
        <dbReference type="Google" id="ProtNLM"/>
    </source>
</evidence>
<proteinExistence type="predicted"/>
<gene>
    <name evidence="2" type="ORF">KP509_15G026900</name>
</gene>
<feature type="signal peptide" evidence="1">
    <location>
        <begin position="1"/>
        <end position="17"/>
    </location>
</feature>
<name>A0A8T2T6P9_CERRI</name>
<evidence type="ECO:0000313" key="2">
    <source>
        <dbReference type="EMBL" id="KAH7404468.1"/>
    </source>
</evidence>
<accession>A0A8T2T6P9</accession>
<reference evidence="2" key="1">
    <citation type="submission" date="2021-08" db="EMBL/GenBank/DDBJ databases">
        <title>WGS assembly of Ceratopteris richardii.</title>
        <authorList>
            <person name="Marchant D.B."/>
            <person name="Chen G."/>
            <person name="Jenkins J."/>
            <person name="Shu S."/>
            <person name="Leebens-Mack J."/>
            <person name="Grimwood J."/>
            <person name="Schmutz J."/>
            <person name="Soltis P."/>
            <person name="Soltis D."/>
            <person name="Chen Z.-H."/>
        </authorList>
    </citation>
    <scope>NUCLEOTIDE SEQUENCE</scope>
    <source>
        <strain evidence="2">Whitten #5841</strain>
        <tissue evidence="2">Leaf</tissue>
    </source>
</reference>
<keyword evidence="1" id="KW-0732">Signal</keyword>
<protein>
    <recommendedName>
        <fullName evidence="4">Secreted protein</fullName>
    </recommendedName>
</protein>
<dbReference type="EMBL" id="CM035420">
    <property type="protein sequence ID" value="KAH7404468.1"/>
    <property type="molecule type" value="Genomic_DNA"/>
</dbReference>
<evidence type="ECO:0000256" key="1">
    <source>
        <dbReference type="SAM" id="SignalP"/>
    </source>
</evidence>
<keyword evidence="3" id="KW-1185">Reference proteome</keyword>
<comment type="caution">
    <text evidence="2">The sequence shown here is derived from an EMBL/GenBank/DDBJ whole genome shotgun (WGS) entry which is preliminary data.</text>
</comment>